<dbReference type="Proteomes" id="UP000501690">
    <property type="component" value="Linkage Group LG11"/>
</dbReference>
<gene>
    <name evidence="1" type="ORF">DEO72_LG11g1354</name>
</gene>
<dbReference type="AlphaFoldDB" id="A0A4D6NNW5"/>
<protein>
    <submittedName>
        <fullName evidence="1">Uncharacterized protein</fullName>
    </submittedName>
</protein>
<evidence type="ECO:0000313" key="1">
    <source>
        <dbReference type="EMBL" id="QCE14354.1"/>
    </source>
</evidence>
<proteinExistence type="predicted"/>
<accession>A0A4D6NNW5</accession>
<organism evidence="1 2">
    <name type="scientific">Vigna unguiculata</name>
    <name type="common">Cowpea</name>
    <dbReference type="NCBI Taxonomy" id="3917"/>
    <lineage>
        <taxon>Eukaryota</taxon>
        <taxon>Viridiplantae</taxon>
        <taxon>Streptophyta</taxon>
        <taxon>Embryophyta</taxon>
        <taxon>Tracheophyta</taxon>
        <taxon>Spermatophyta</taxon>
        <taxon>Magnoliopsida</taxon>
        <taxon>eudicotyledons</taxon>
        <taxon>Gunneridae</taxon>
        <taxon>Pentapetalae</taxon>
        <taxon>rosids</taxon>
        <taxon>fabids</taxon>
        <taxon>Fabales</taxon>
        <taxon>Fabaceae</taxon>
        <taxon>Papilionoideae</taxon>
        <taxon>50 kb inversion clade</taxon>
        <taxon>NPAAA clade</taxon>
        <taxon>indigoferoid/millettioid clade</taxon>
        <taxon>Phaseoleae</taxon>
        <taxon>Vigna</taxon>
    </lineage>
</organism>
<dbReference type="EMBL" id="CP039355">
    <property type="protein sequence ID" value="QCE14354.1"/>
    <property type="molecule type" value="Genomic_DNA"/>
</dbReference>
<keyword evidence="2" id="KW-1185">Reference proteome</keyword>
<sequence>MKMREMEDDSIVIVQTAGANLNLLWFRNLVLDSSLLLRHGDDGTVAAGVGIFRKCWLLAWNLRLSSSPMEVNDDCHGNASGYKANDTMVARGGLKVEHYRCVEATMVSDSSEEDAAGGGAKMEVLVLHRECGELHYVLWHGSNDVECNGNRNMVKMEARVSHLGYGKEMMRWKIVPPGNTYVLAYFWVPEEELPGGKLPTAKRPMANSPVSGFGLRCLAVKNTRQATQVNLTRFLMFRGSGSILFGGKDNTNYLRMIGSQNSLKYISHVHGEVSSFWNYRNCLATPSFPLGAIPELFGYFNSRSQVNKTIECAKPINQALLVQRLAIGLEPPSNSCCSESVNETRRLAAMVDPPSDHFKQRILKALGTWWNAFPTWRLTCGIPFSLPKLGFLPLSLLLPHSGEFVTSPFIAKVLLEQLREKKGGSCGDALTLLLHLINGFSLQVFHYLLRCAGAVRFDADLLWRYCCMQRCVVRLTHGGSRFEWTQHEDFARGLHLNGGAVVDLRWIYYRRCNGGFHGCLGFLMGEKKVEDDDYVAAYGWPV</sequence>
<name>A0A4D6NNW5_VIGUN</name>
<reference evidence="1 2" key="1">
    <citation type="submission" date="2019-04" db="EMBL/GenBank/DDBJ databases">
        <title>An improved genome assembly and genetic linkage map for asparagus bean, Vigna unguiculata ssp. sesquipedialis.</title>
        <authorList>
            <person name="Xia Q."/>
            <person name="Zhang R."/>
            <person name="Dong Y."/>
        </authorList>
    </citation>
    <scope>NUCLEOTIDE SEQUENCE [LARGE SCALE GENOMIC DNA]</scope>
    <source>
        <tissue evidence="1">Leaf</tissue>
    </source>
</reference>
<evidence type="ECO:0000313" key="2">
    <source>
        <dbReference type="Proteomes" id="UP000501690"/>
    </source>
</evidence>